<dbReference type="Gene3D" id="3.60.15.10">
    <property type="entry name" value="Ribonuclease Z/Hydroxyacylglutathione hydrolase-like"/>
    <property type="match status" value="1"/>
</dbReference>
<name>A0A7D5NZR2_9EURY</name>
<reference evidence="4 5" key="1">
    <citation type="submission" date="2020-07" db="EMBL/GenBank/DDBJ databases">
        <title>Halosimplex pelagicum sp. nov. and Halosimplex rubrum sp. nov., isolated from salted brown alga Laminaria, and emended description of the genus Halosimplex.</title>
        <authorList>
            <person name="Cui H."/>
        </authorList>
    </citation>
    <scope>NUCLEOTIDE SEQUENCE [LARGE SCALE GENOMIC DNA]</scope>
    <source>
        <strain evidence="4 5">R27</strain>
    </source>
</reference>
<dbReference type="InterPro" id="IPR001279">
    <property type="entry name" value="Metallo-B-lactamas"/>
</dbReference>
<dbReference type="AlphaFoldDB" id="A0A7D5NZR2"/>
<dbReference type="PANTHER" id="PTHR11203:SF52">
    <property type="entry name" value="MRNA 3-END PROCESSING FACTOR"/>
    <property type="match status" value="1"/>
</dbReference>
<organism evidence="4 5">
    <name type="scientific">Halosimplex rubrum</name>
    <dbReference type="NCBI Taxonomy" id="869889"/>
    <lineage>
        <taxon>Archaea</taxon>
        <taxon>Methanobacteriati</taxon>
        <taxon>Methanobacteriota</taxon>
        <taxon>Stenosarchaea group</taxon>
        <taxon>Halobacteria</taxon>
        <taxon>Halobacteriales</taxon>
        <taxon>Haloarculaceae</taxon>
        <taxon>Halosimplex</taxon>
    </lineage>
</organism>
<dbReference type="SUPFAM" id="SSF56281">
    <property type="entry name" value="Metallo-hydrolase/oxidoreductase"/>
    <property type="match status" value="1"/>
</dbReference>
<dbReference type="GeneID" id="56077555"/>
<dbReference type="Pfam" id="PF10996">
    <property type="entry name" value="Beta-Casp"/>
    <property type="match status" value="1"/>
</dbReference>
<dbReference type="SMART" id="SM01027">
    <property type="entry name" value="Beta-Casp"/>
    <property type="match status" value="1"/>
</dbReference>
<evidence type="ECO:0000259" key="2">
    <source>
        <dbReference type="SMART" id="SM00849"/>
    </source>
</evidence>
<keyword evidence="5" id="KW-1185">Reference proteome</keyword>
<dbReference type="KEGG" id="hrr:HZS55_06790"/>
<dbReference type="InterPro" id="IPR036866">
    <property type="entry name" value="RibonucZ/Hydroxyglut_hydro"/>
</dbReference>
<dbReference type="InterPro" id="IPR011108">
    <property type="entry name" value="RMMBL"/>
</dbReference>
<feature type="domain" description="Beta-Casp" evidence="3">
    <location>
        <begin position="238"/>
        <end position="347"/>
    </location>
</feature>
<gene>
    <name evidence="4" type="ORF">HZS55_06790</name>
</gene>
<keyword evidence="1 4" id="KW-0378">Hydrolase</keyword>
<feature type="domain" description="Metallo-beta-lactamase" evidence="2">
    <location>
        <begin position="13"/>
        <end position="233"/>
    </location>
</feature>
<evidence type="ECO:0000313" key="5">
    <source>
        <dbReference type="Proteomes" id="UP000509667"/>
    </source>
</evidence>
<evidence type="ECO:0000313" key="4">
    <source>
        <dbReference type="EMBL" id="QLH77017.1"/>
    </source>
</evidence>
<dbReference type="Pfam" id="PF00753">
    <property type="entry name" value="Lactamase_B"/>
    <property type="match status" value="1"/>
</dbReference>
<proteinExistence type="predicted"/>
<evidence type="ECO:0000259" key="3">
    <source>
        <dbReference type="SMART" id="SM01027"/>
    </source>
</evidence>
<dbReference type="Gene3D" id="3.40.50.10890">
    <property type="match status" value="1"/>
</dbReference>
<sequence length="425" mass="46287">MNVRFLGGAREVGRSAILIDDRLLLDYGLLTGNPPRFPVDDIEPEAVVVSHGHLDHVGAVPSLCSGDRRPPIHWTPPTRELALTLARDTLKLHGGTYDCPFTETEVRRVTQVSETHGYREPFEAAGYEITFYEAGHIPGSAHVLVDDSEVRSTSGSRTQSDDGETRLLYSSDFHTGDQRLVSGTTARPDADAVICESTYSDVTHEDRGAIEDRFAESLRTTVWQGGTVVVPAFAIGRTQEILLICEAHDIDCYVDGMGKRVTEMLRRHPEFVRDADALGRAKSAARFVDGRDGQRRRIAEDNTVIVTTSGMLSGGPAMTYIPAIRGSPTNKVAMTGYQVEGTPGRDLLDTGSAEIDGRRMPVAAQVESYDFSAHADREGILEFLDDYHDAAVLVNHGDRCEAFADELRADGFDATAPAVGDAVDV</sequence>
<dbReference type="SMART" id="SM00849">
    <property type="entry name" value="Lactamase_B"/>
    <property type="match status" value="1"/>
</dbReference>
<dbReference type="PANTHER" id="PTHR11203">
    <property type="entry name" value="CLEAVAGE AND POLYADENYLATION SPECIFICITY FACTOR FAMILY MEMBER"/>
    <property type="match status" value="1"/>
</dbReference>
<dbReference type="InterPro" id="IPR050698">
    <property type="entry name" value="MBL"/>
</dbReference>
<dbReference type="InterPro" id="IPR022712">
    <property type="entry name" value="Beta_Casp"/>
</dbReference>
<dbReference type="EMBL" id="CP058910">
    <property type="protein sequence ID" value="QLH77017.1"/>
    <property type="molecule type" value="Genomic_DNA"/>
</dbReference>
<dbReference type="OrthoDB" id="40950at2157"/>
<evidence type="ECO:0000256" key="1">
    <source>
        <dbReference type="ARBA" id="ARBA00022801"/>
    </source>
</evidence>
<protein>
    <submittedName>
        <fullName evidence="4">MBL fold metallo-hydrolase</fullName>
    </submittedName>
</protein>
<dbReference type="Proteomes" id="UP000509667">
    <property type="component" value="Chromosome"/>
</dbReference>
<dbReference type="CDD" id="cd16295">
    <property type="entry name" value="TTHA0252-CPSF-like_MBL-fold"/>
    <property type="match status" value="1"/>
</dbReference>
<dbReference type="Pfam" id="PF07521">
    <property type="entry name" value="RMMBL"/>
    <property type="match status" value="1"/>
</dbReference>
<accession>A0A7D5NZR2</accession>
<dbReference type="GO" id="GO:0004521">
    <property type="term" value="F:RNA endonuclease activity"/>
    <property type="evidence" value="ECO:0007669"/>
    <property type="project" value="TreeGrafter"/>
</dbReference>
<dbReference type="GO" id="GO:0016787">
    <property type="term" value="F:hydrolase activity"/>
    <property type="evidence" value="ECO:0007669"/>
    <property type="project" value="UniProtKB-KW"/>
</dbReference>
<dbReference type="RefSeq" id="WP_179910950.1">
    <property type="nucleotide sequence ID" value="NZ_CP058910.1"/>
</dbReference>